<dbReference type="GO" id="GO:0005886">
    <property type="term" value="C:plasma membrane"/>
    <property type="evidence" value="ECO:0007669"/>
    <property type="project" value="TreeGrafter"/>
</dbReference>
<comment type="caution">
    <text evidence="8">The sequence shown here is derived from an EMBL/GenBank/DDBJ whole genome shotgun (WGS) entry which is preliminary data.</text>
</comment>
<feature type="domain" description="GtrA/DPMS transmembrane" evidence="7">
    <location>
        <begin position="5"/>
        <end position="121"/>
    </location>
</feature>
<evidence type="ECO:0000313" key="8">
    <source>
        <dbReference type="EMBL" id="MSS27123.1"/>
    </source>
</evidence>
<dbReference type="InterPro" id="IPR007267">
    <property type="entry name" value="GtrA_DPMS_TM"/>
</dbReference>
<dbReference type="RefSeq" id="WP_154509180.1">
    <property type="nucleotide sequence ID" value="NZ_VUMH01000002.1"/>
</dbReference>
<dbReference type="Pfam" id="PF04138">
    <property type="entry name" value="GtrA_DPMS_TM"/>
    <property type="match status" value="1"/>
</dbReference>
<evidence type="ECO:0000313" key="9">
    <source>
        <dbReference type="Proteomes" id="UP000477488"/>
    </source>
</evidence>
<dbReference type="PANTHER" id="PTHR38459:SF1">
    <property type="entry name" value="PROPHAGE BACTOPRENOL-LINKED GLUCOSE TRANSLOCASE HOMOLOG"/>
    <property type="match status" value="1"/>
</dbReference>
<keyword evidence="4 6" id="KW-1133">Transmembrane helix</keyword>
<keyword evidence="3 6" id="KW-0812">Transmembrane</keyword>
<gene>
    <name evidence="8" type="ORF">FYJ44_03485</name>
</gene>
<comment type="subcellular location">
    <subcellularLocation>
        <location evidence="1">Membrane</location>
        <topology evidence="1">Multi-pass membrane protein</topology>
    </subcellularLocation>
</comment>
<feature type="transmembrane region" description="Helical" evidence="6">
    <location>
        <begin position="29"/>
        <end position="50"/>
    </location>
</feature>
<name>A0A6L5XIU3_9BACT</name>
<sequence>MLLLRYTITGISAVILDAIIYTLCLKLLFFSLTLAKLTGVISSVVYGYIVNSKWTFSCKTSLRNIVSYCVVYSLSIALNVITNRFLVEALPDRLFPLITAFCIATALSVCINFLGMKFWVFRQSEKHLTD</sequence>
<dbReference type="PANTHER" id="PTHR38459">
    <property type="entry name" value="PROPHAGE BACTOPRENOL-LINKED GLUCOSE TRANSLOCASE HOMOLOG"/>
    <property type="match status" value="1"/>
</dbReference>
<evidence type="ECO:0000259" key="7">
    <source>
        <dbReference type="Pfam" id="PF04138"/>
    </source>
</evidence>
<protein>
    <submittedName>
        <fullName evidence="8">GtrA family protein</fullName>
    </submittedName>
</protein>
<dbReference type="Proteomes" id="UP000477488">
    <property type="component" value="Unassembled WGS sequence"/>
</dbReference>
<keyword evidence="9" id="KW-1185">Reference proteome</keyword>
<dbReference type="EMBL" id="VUMH01000002">
    <property type="protein sequence ID" value="MSS27123.1"/>
    <property type="molecule type" value="Genomic_DNA"/>
</dbReference>
<keyword evidence="5 6" id="KW-0472">Membrane</keyword>
<evidence type="ECO:0000256" key="4">
    <source>
        <dbReference type="ARBA" id="ARBA00022989"/>
    </source>
</evidence>
<dbReference type="AlphaFoldDB" id="A0A6L5XIU3"/>
<feature type="transmembrane region" description="Helical" evidence="6">
    <location>
        <begin position="62"/>
        <end position="82"/>
    </location>
</feature>
<reference evidence="8 9" key="1">
    <citation type="submission" date="2019-09" db="EMBL/GenBank/DDBJ databases">
        <title>In-depth cultivation of the pig gut microbiome towards novel bacterial diversity and tailored functional studies.</title>
        <authorList>
            <person name="Wylensek D."/>
            <person name="Hitch T.C.A."/>
            <person name="Clavel T."/>
        </authorList>
    </citation>
    <scope>NUCLEOTIDE SEQUENCE [LARGE SCALE GENOMIC DNA]</scope>
    <source>
        <strain evidence="8 9">PG-178-WT-4</strain>
    </source>
</reference>
<evidence type="ECO:0000256" key="6">
    <source>
        <dbReference type="SAM" id="Phobius"/>
    </source>
</evidence>
<feature type="transmembrane region" description="Helical" evidence="6">
    <location>
        <begin position="7"/>
        <end position="23"/>
    </location>
</feature>
<dbReference type="GO" id="GO:0000271">
    <property type="term" value="P:polysaccharide biosynthetic process"/>
    <property type="evidence" value="ECO:0007669"/>
    <property type="project" value="InterPro"/>
</dbReference>
<comment type="similarity">
    <text evidence="2">Belongs to the GtrA family.</text>
</comment>
<accession>A0A6L5XIU3</accession>
<proteinExistence type="inferred from homology"/>
<evidence type="ECO:0000256" key="5">
    <source>
        <dbReference type="ARBA" id="ARBA00023136"/>
    </source>
</evidence>
<evidence type="ECO:0000256" key="2">
    <source>
        <dbReference type="ARBA" id="ARBA00009399"/>
    </source>
</evidence>
<feature type="transmembrane region" description="Helical" evidence="6">
    <location>
        <begin position="94"/>
        <end position="114"/>
    </location>
</feature>
<evidence type="ECO:0000256" key="3">
    <source>
        <dbReference type="ARBA" id="ARBA00022692"/>
    </source>
</evidence>
<dbReference type="InterPro" id="IPR051401">
    <property type="entry name" value="GtrA_CellWall_Glycosyl"/>
</dbReference>
<evidence type="ECO:0000256" key="1">
    <source>
        <dbReference type="ARBA" id="ARBA00004141"/>
    </source>
</evidence>
<organism evidence="8 9">
    <name type="scientific">Desulfovibrio porci</name>
    <dbReference type="NCBI Taxonomy" id="2605782"/>
    <lineage>
        <taxon>Bacteria</taxon>
        <taxon>Pseudomonadati</taxon>
        <taxon>Thermodesulfobacteriota</taxon>
        <taxon>Desulfovibrionia</taxon>
        <taxon>Desulfovibrionales</taxon>
        <taxon>Desulfovibrionaceae</taxon>
        <taxon>Desulfovibrio</taxon>
    </lineage>
</organism>